<reference evidence="1" key="1">
    <citation type="submission" date="2022-11" db="EMBL/GenBank/DDBJ databases">
        <title>Chromosomal genome sequence assembly and mating type (MAT) locus characterization of the leprose asexual lichenized fungus Lepraria neglecta (Nyl.) Erichsen.</title>
        <authorList>
            <person name="Allen J.L."/>
            <person name="Pfeffer B."/>
        </authorList>
    </citation>
    <scope>NUCLEOTIDE SEQUENCE</scope>
    <source>
        <strain evidence="1">Allen 5258</strain>
    </source>
</reference>
<comment type="caution">
    <text evidence="1">The sequence shown here is derived from an EMBL/GenBank/DDBJ whole genome shotgun (WGS) entry which is preliminary data.</text>
</comment>
<evidence type="ECO:0000313" key="1">
    <source>
        <dbReference type="EMBL" id="KAK3175273.1"/>
    </source>
</evidence>
<dbReference type="InterPro" id="IPR050754">
    <property type="entry name" value="FKBP4/5/8-like"/>
</dbReference>
<dbReference type="PANTHER" id="PTHR46512:SF9">
    <property type="entry name" value="PEPTIDYLPROLYL ISOMERASE"/>
    <property type="match status" value="1"/>
</dbReference>
<dbReference type="Gene3D" id="1.25.40.10">
    <property type="entry name" value="Tetratricopeptide repeat domain"/>
    <property type="match status" value="1"/>
</dbReference>
<accession>A0AAD9ZEX3</accession>
<sequence>MDREEELRDSVDSGSDYVFHTGFRNDDGELEETSHSSMDTTRLQNAINEALKLREAGNQAFRAGDYKLSTQIYGDASYDIVHLKGLRHLGAIPSDDWKFVQTITEMQFKVYSNEAASWLKYESYIPEDGEVSRFQKALARTGRALEALEDHPTAWKPGDGEMAKLLYRRALACEGLDDYDAAFVEVEKAHQLAPKDVMICSLQSKIDKVRQ</sequence>
<dbReference type="SUPFAM" id="SSF48452">
    <property type="entry name" value="TPR-like"/>
    <property type="match status" value="1"/>
</dbReference>
<organism evidence="1 2">
    <name type="scientific">Lepraria neglecta</name>
    <dbReference type="NCBI Taxonomy" id="209136"/>
    <lineage>
        <taxon>Eukaryota</taxon>
        <taxon>Fungi</taxon>
        <taxon>Dikarya</taxon>
        <taxon>Ascomycota</taxon>
        <taxon>Pezizomycotina</taxon>
        <taxon>Lecanoromycetes</taxon>
        <taxon>OSLEUM clade</taxon>
        <taxon>Lecanoromycetidae</taxon>
        <taxon>Lecanorales</taxon>
        <taxon>Lecanorineae</taxon>
        <taxon>Stereocaulaceae</taxon>
        <taxon>Lepraria</taxon>
    </lineage>
</organism>
<gene>
    <name evidence="1" type="ORF">OEA41_002520</name>
</gene>
<dbReference type="InterPro" id="IPR011990">
    <property type="entry name" value="TPR-like_helical_dom_sf"/>
</dbReference>
<dbReference type="PANTHER" id="PTHR46512">
    <property type="entry name" value="PEPTIDYLPROLYL ISOMERASE"/>
    <property type="match status" value="1"/>
</dbReference>
<dbReference type="Proteomes" id="UP001276659">
    <property type="component" value="Unassembled WGS sequence"/>
</dbReference>
<name>A0AAD9ZEX3_9LECA</name>
<proteinExistence type="predicted"/>
<protein>
    <submittedName>
        <fullName evidence="1">Uncharacterized protein</fullName>
    </submittedName>
</protein>
<evidence type="ECO:0000313" key="2">
    <source>
        <dbReference type="Proteomes" id="UP001276659"/>
    </source>
</evidence>
<dbReference type="EMBL" id="JASNWA010000006">
    <property type="protein sequence ID" value="KAK3175273.1"/>
    <property type="molecule type" value="Genomic_DNA"/>
</dbReference>
<dbReference type="AlphaFoldDB" id="A0AAD9ZEX3"/>
<keyword evidence="2" id="KW-1185">Reference proteome</keyword>